<dbReference type="OrthoDB" id="6147354at2759"/>
<dbReference type="EMBL" id="CACVKT020007569">
    <property type="protein sequence ID" value="CAC5408589.1"/>
    <property type="molecule type" value="Genomic_DNA"/>
</dbReference>
<dbReference type="Proteomes" id="UP000507470">
    <property type="component" value="Unassembled WGS sequence"/>
</dbReference>
<protein>
    <submittedName>
        <fullName evidence="1">Uncharacterized protein</fullName>
    </submittedName>
</protein>
<gene>
    <name evidence="1" type="ORF">MCOR_41968</name>
</gene>
<proteinExistence type="predicted"/>
<dbReference type="AlphaFoldDB" id="A0A6J8DKE6"/>
<name>A0A6J8DKE6_MYTCO</name>
<keyword evidence="2" id="KW-1185">Reference proteome</keyword>
<reference evidence="1 2" key="1">
    <citation type="submission" date="2020-06" db="EMBL/GenBank/DDBJ databases">
        <authorList>
            <person name="Li R."/>
            <person name="Bekaert M."/>
        </authorList>
    </citation>
    <scope>NUCLEOTIDE SEQUENCE [LARGE SCALE GENOMIC DNA]</scope>
    <source>
        <strain evidence="2">wild</strain>
    </source>
</reference>
<sequence>MSTFIIDVCNCYINCISRASADLFPPPNAKGYTYHIHKLFHTLFQRIIKIDAVSGWLLYEFFYFATKQFKVTLRITDYVLSKWSPDLMFTDSTGNNDKQKMYYRHNVHSLMTLKDKLTIATAQHVHYRQHSPLIPQELHLESCKFGTTCIIRGRCPPGTCTGTELYLSIQAFLDSIMRCYTNMQPCIHGPCISNKDQTVDFAYCIRSKYLPYNAISWATRHRSRALADLLPPPNAKGYTYHIHKLFHTLFQRIIKIDAVSVTENEIQSVNTESNELTILGVCFEISGDKDMAYQCYDEALQCGIDVCSSAEERRSKLCEI</sequence>
<evidence type="ECO:0000313" key="1">
    <source>
        <dbReference type="EMBL" id="CAC5408589.1"/>
    </source>
</evidence>
<accession>A0A6J8DKE6</accession>
<evidence type="ECO:0000313" key="2">
    <source>
        <dbReference type="Proteomes" id="UP000507470"/>
    </source>
</evidence>
<organism evidence="1 2">
    <name type="scientific">Mytilus coruscus</name>
    <name type="common">Sea mussel</name>
    <dbReference type="NCBI Taxonomy" id="42192"/>
    <lineage>
        <taxon>Eukaryota</taxon>
        <taxon>Metazoa</taxon>
        <taxon>Spiralia</taxon>
        <taxon>Lophotrochozoa</taxon>
        <taxon>Mollusca</taxon>
        <taxon>Bivalvia</taxon>
        <taxon>Autobranchia</taxon>
        <taxon>Pteriomorphia</taxon>
        <taxon>Mytilida</taxon>
        <taxon>Mytiloidea</taxon>
        <taxon>Mytilidae</taxon>
        <taxon>Mytilinae</taxon>
        <taxon>Mytilus</taxon>
    </lineage>
</organism>